<gene>
    <name evidence="5" type="ORF">LAC1533_0216</name>
</gene>
<keyword evidence="2" id="KW-0680">Restriction system</keyword>
<dbReference type="EC" id="3.1.21.3" evidence="5"/>
<organism evidence="5 6">
    <name type="scientific">Ligilactobacillus acidipiscis</name>
    <dbReference type="NCBI Taxonomy" id="89059"/>
    <lineage>
        <taxon>Bacteria</taxon>
        <taxon>Bacillati</taxon>
        <taxon>Bacillota</taxon>
        <taxon>Bacilli</taxon>
        <taxon>Lactobacillales</taxon>
        <taxon>Lactobacillaceae</taxon>
        <taxon>Ligilactobacillus</taxon>
    </lineage>
</organism>
<keyword evidence="3" id="KW-0238">DNA-binding</keyword>
<dbReference type="Pfam" id="PF01420">
    <property type="entry name" value="Methylase_S"/>
    <property type="match status" value="1"/>
</dbReference>
<evidence type="ECO:0000259" key="4">
    <source>
        <dbReference type="Pfam" id="PF01420"/>
    </source>
</evidence>
<comment type="similarity">
    <text evidence="1">Belongs to the type-I restriction system S methylase family.</text>
</comment>
<dbReference type="InterPro" id="IPR044946">
    <property type="entry name" value="Restrct_endonuc_typeI_TRD_sf"/>
</dbReference>
<evidence type="ECO:0000313" key="6">
    <source>
        <dbReference type="Proteomes" id="UP000190935"/>
    </source>
</evidence>
<dbReference type="PANTHER" id="PTHR30408">
    <property type="entry name" value="TYPE-1 RESTRICTION ENZYME ECOKI SPECIFICITY PROTEIN"/>
    <property type="match status" value="1"/>
</dbReference>
<dbReference type="SUPFAM" id="SSF116734">
    <property type="entry name" value="DNA methylase specificity domain"/>
    <property type="match status" value="1"/>
</dbReference>
<dbReference type="GO" id="GO:0009035">
    <property type="term" value="F:type I site-specific deoxyribonuclease activity"/>
    <property type="evidence" value="ECO:0007669"/>
    <property type="project" value="UniProtKB-EC"/>
</dbReference>
<name>A0A1K1KL72_9LACO</name>
<keyword evidence="5" id="KW-0378">Hydrolase</keyword>
<dbReference type="GO" id="GO:0003677">
    <property type="term" value="F:DNA binding"/>
    <property type="evidence" value="ECO:0007669"/>
    <property type="project" value="UniProtKB-KW"/>
</dbReference>
<feature type="domain" description="Type I restriction modification DNA specificity" evidence="4">
    <location>
        <begin position="30"/>
        <end position="208"/>
    </location>
</feature>
<dbReference type="InterPro" id="IPR000055">
    <property type="entry name" value="Restrct_endonuc_typeI_TRD"/>
</dbReference>
<dbReference type="RefSeq" id="WP_231920886.1">
    <property type="nucleotide sequence ID" value="NZ_LT630287.1"/>
</dbReference>
<protein>
    <submittedName>
        <fullName evidence="5">Type I restriction-modification system, specificity subunit S</fullName>
        <ecNumber evidence="5">3.1.21.3</ecNumber>
    </submittedName>
</protein>
<dbReference type="Proteomes" id="UP000190935">
    <property type="component" value="Chromosome I"/>
</dbReference>
<dbReference type="EMBL" id="LT630287">
    <property type="protein sequence ID" value="SFV39636.1"/>
    <property type="molecule type" value="Genomic_DNA"/>
</dbReference>
<dbReference type="CDD" id="cd17273">
    <property type="entry name" value="RMtype1_S_EcoJA69PI-TRD1-CR1_like"/>
    <property type="match status" value="1"/>
</dbReference>
<accession>A0A1K1KL72</accession>
<dbReference type="PANTHER" id="PTHR30408:SF12">
    <property type="entry name" value="TYPE I RESTRICTION ENZYME MJAVIII SPECIFICITY SUBUNIT"/>
    <property type="match status" value="1"/>
</dbReference>
<proteinExistence type="inferred from homology"/>
<dbReference type="Gene3D" id="3.90.220.20">
    <property type="entry name" value="DNA methylase specificity domains"/>
    <property type="match status" value="1"/>
</dbReference>
<evidence type="ECO:0000256" key="3">
    <source>
        <dbReference type="ARBA" id="ARBA00023125"/>
    </source>
</evidence>
<evidence type="ECO:0000256" key="2">
    <source>
        <dbReference type="ARBA" id="ARBA00022747"/>
    </source>
</evidence>
<dbReference type="REBASE" id="167023">
    <property type="entry name" value="S2.Lac1533ORF214P"/>
</dbReference>
<dbReference type="GeneID" id="95348318"/>
<dbReference type="GO" id="GO:0009307">
    <property type="term" value="P:DNA restriction-modification system"/>
    <property type="evidence" value="ECO:0007669"/>
    <property type="project" value="UniProtKB-KW"/>
</dbReference>
<sequence>MEKVIFININDNLSTLIDEIYRNMIKISELKETNIDKIGSVVGGGTPSTKKQTYWGGKIPWLTPKDLSQNPTLFTSYGNKFITRSGLDNSSAKILPPKTILFSSRAPIGYISISKNKLATNQGFKSIIPNKGYPYSFIYELIKNETNKLINESNGSTFKEISSKQLKQHVISIPCKEEINLFDNQVNKLFETIQVLESETTTLNNLKKQLLSQFLN</sequence>
<dbReference type="AlphaFoldDB" id="A0A1K1KL72"/>
<reference evidence="6" key="1">
    <citation type="submission" date="2016-11" db="EMBL/GenBank/DDBJ databases">
        <authorList>
            <person name="Papadimitriou K."/>
        </authorList>
    </citation>
    <scope>NUCLEOTIDE SEQUENCE [LARGE SCALE GENOMIC DNA]</scope>
    <source>
        <strain evidence="6">ACA-DC 1533</strain>
    </source>
</reference>
<evidence type="ECO:0000256" key="1">
    <source>
        <dbReference type="ARBA" id="ARBA00010923"/>
    </source>
</evidence>
<dbReference type="KEGG" id="laca:LAC1533_0216"/>
<dbReference type="InterPro" id="IPR052021">
    <property type="entry name" value="Type-I_RS_S_subunit"/>
</dbReference>
<evidence type="ECO:0000313" key="5">
    <source>
        <dbReference type="EMBL" id="SFV39636.1"/>
    </source>
</evidence>